<comment type="caution">
    <text evidence="2">The sequence shown here is derived from an EMBL/GenBank/DDBJ whole genome shotgun (WGS) entry which is preliminary data.</text>
</comment>
<sequence length="83" mass="9027">MQFPVSFYVSPELTIHPRQEEMEIKKGGTAFCKEKQGGGRDSCSSYGDPAGGERTLEKSQTPGETQGHTLHCGMLPSCITPPR</sequence>
<accession>A0AAN8AXG6</accession>
<gene>
    <name evidence="2" type="ORF">PBY51_012838</name>
</gene>
<dbReference type="AlphaFoldDB" id="A0AAN8AXG6"/>
<feature type="region of interest" description="Disordered" evidence="1">
    <location>
        <begin position="34"/>
        <end position="83"/>
    </location>
</feature>
<organism evidence="2 3">
    <name type="scientific">Eleginops maclovinus</name>
    <name type="common">Patagonian blennie</name>
    <name type="synonym">Eleginus maclovinus</name>
    <dbReference type="NCBI Taxonomy" id="56733"/>
    <lineage>
        <taxon>Eukaryota</taxon>
        <taxon>Metazoa</taxon>
        <taxon>Chordata</taxon>
        <taxon>Craniata</taxon>
        <taxon>Vertebrata</taxon>
        <taxon>Euteleostomi</taxon>
        <taxon>Actinopterygii</taxon>
        <taxon>Neopterygii</taxon>
        <taxon>Teleostei</taxon>
        <taxon>Neoteleostei</taxon>
        <taxon>Acanthomorphata</taxon>
        <taxon>Eupercaria</taxon>
        <taxon>Perciformes</taxon>
        <taxon>Notothenioidei</taxon>
        <taxon>Eleginopidae</taxon>
        <taxon>Eleginops</taxon>
    </lineage>
</organism>
<evidence type="ECO:0000256" key="1">
    <source>
        <dbReference type="SAM" id="MobiDB-lite"/>
    </source>
</evidence>
<name>A0AAN8AXG6_ELEMC</name>
<keyword evidence="3" id="KW-1185">Reference proteome</keyword>
<feature type="compositionally biased region" description="Polar residues" evidence="1">
    <location>
        <begin position="58"/>
        <end position="68"/>
    </location>
</feature>
<dbReference type="EMBL" id="JAUZQC010000004">
    <property type="protein sequence ID" value="KAK5872108.1"/>
    <property type="molecule type" value="Genomic_DNA"/>
</dbReference>
<proteinExistence type="predicted"/>
<evidence type="ECO:0000313" key="3">
    <source>
        <dbReference type="Proteomes" id="UP001346869"/>
    </source>
</evidence>
<protein>
    <submittedName>
        <fullName evidence="2">Uncharacterized protein</fullName>
    </submittedName>
</protein>
<reference evidence="2 3" key="2">
    <citation type="journal article" date="2023" name="Mol. Biol. Evol.">
        <title>Genomics of Secondarily Temperate Adaptation in the Only Non-Antarctic Icefish.</title>
        <authorList>
            <person name="Rivera-Colon A.G."/>
            <person name="Rayamajhi N."/>
            <person name="Minhas B.F."/>
            <person name="Madrigal G."/>
            <person name="Bilyk K.T."/>
            <person name="Yoon V."/>
            <person name="Hune M."/>
            <person name="Gregory S."/>
            <person name="Cheng C.H.C."/>
            <person name="Catchen J.M."/>
        </authorList>
    </citation>
    <scope>NUCLEOTIDE SEQUENCE [LARGE SCALE GENOMIC DNA]</scope>
    <source>
        <strain evidence="2">JMC-PN-2008</strain>
    </source>
</reference>
<evidence type="ECO:0000313" key="2">
    <source>
        <dbReference type="EMBL" id="KAK5872108.1"/>
    </source>
</evidence>
<dbReference type="Proteomes" id="UP001346869">
    <property type="component" value="Unassembled WGS sequence"/>
</dbReference>
<reference evidence="2 3" key="1">
    <citation type="journal article" date="2023" name="Genes (Basel)">
        <title>Chromosome-Level Genome Assembly and Circadian Gene Repertoire of the Patagonia Blennie Eleginops maclovinus-The Closest Ancestral Proxy of Antarctic Cryonotothenioids.</title>
        <authorList>
            <person name="Cheng C.C."/>
            <person name="Rivera-Colon A.G."/>
            <person name="Minhas B.F."/>
            <person name="Wilson L."/>
            <person name="Rayamajhi N."/>
            <person name="Vargas-Chacoff L."/>
            <person name="Catchen J.M."/>
        </authorList>
    </citation>
    <scope>NUCLEOTIDE SEQUENCE [LARGE SCALE GENOMIC DNA]</scope>
    <source>
        <strain evidence="2">JMC-PN-2008</strain>
    </source>
</reference>